<protein>
    <submittedName>
        <fullName evidence="1">Tyrosine kinase</fullName>
        <ecNumber evidence="1">2.7.10.-</ecNumber>
    </submittedName>
</protein>
<evidence type="ECO:0000313" key="2">
    <source>
        <dbReference type="Proteomes" id="UP000254712"/>
    </source>
</evidence>
<reference evidence="1 2" key="1">
    <citation type="submission" date="2018-06" db="EMBL/GenBank/DDBJ databases">
        <authorList>
            <consortium name="Pathogen Informatics"/>
            <person name="Doyle S."/>
        </authorList>
    </citation>
    <scope>NUCLEOTIDE SEQUENCE [LARGE SCALE GENOMIC DNA]</scope>
    <source>
        <strain evidence="1 2">NCTC8261</strain>
    </source>
</reference>
<keyword evidence="1" id="KW-0808">Transferase</keyword>
<gene>
    <name evidence="1" type="primary">wzc_3</name>
    <name evidence="1" type="ORF">NCTC8261_02734</name>
</gene>
<accession>A0A379WS83</accession>
<dbReference type="GO" id="GO:0016301">
    <property type="term" value="F:kinase activity"/>
    <property type="evidence" value="ECO:0007669"/>
    <property type="project" value="UniProtKB-KW"/>
</dbReference>
<dbReference type="AlphaFoldDB" id="A0A379WS83"/>
<dbReference type="Pfam" id="PF23607">
    <property type="entry name" value="WZC_N"/>
    <property type="match status" value="1"/>
</dbReference>
<evidence type="ECO:0000313" key="1">
    <source>
        <dbReference type="EMBL" id="SUH36478.1"/>
    </source>
</evidence>
<keyword evidence="1" id="KW-0418">Kinase</keyword>
<organism evidence="1 2">
    <name type="scientific">Salmonella enterica I</name>
    <dbReference type="NCBI Taxonomy" id="59201"/>
    <lineage>
        <taxon>Bacteria</taxon>
        <taxon>Pseudomonadati</taxon>
        <taxon>Pseudomonadota</taxon>
        <taxon>Gammaproteobacteria</taxon>
        <taxon>Enterobacterales</taxon>
        <taxon>Enterobacteriaceae</taxon>
        <taxon>Salmonella</taxon>
    </lineage>
</organism>
<dbReference type="EMBL" id="UGXT01000002">
    <property type="protein sequence ID" value="SUH36478.1"/>
    <property type="molecule type" value="Genomic_DNA"/>
</dbReference>
<dbReference type="Proteomes" id="UP000254712">
    <property type="component" value="Unassembled WGS sequence"/>
</dbReference>
<dbReference type="EC" id="2.7.10.-" evidence="1"/>
<proteinExistence type="predicted"/>
<name>A0A379WS83_SALET</name>
<sequence>MLGDKRYQLVSDGGFSAQGVVGQPLNKDGVTMQVEAIDARPDTEFTVSKFSTLGMINNLQNNLTVTETGKDTGVLSLTFTGEDRDQIREILNSITRNYLQQDIARKSEEAGRAWRFWQNNCRKSAAVWMWQKTS</sequence>